<dbReference type="InParanoid" id="A0A316YKU8"/>
<feature type="region of interest" description="Disordered" evidence="1">
    <location>
        <begin position="1"/>
        <end position="114"/>
    </location>
</feature>
<protein>
    <submittedName>
        <fullName evidence="2">Uncharacterized protein</fullName>
    </submittedName>
</protein>
<accession>A0A316YKU8</accession>
<evidence type="ECO:0000256" key="1">
    <source>
        <dbReference type="SAM" id="MobiDB-lite"/>
    </source>
</evidence>
<keyword evidence="3" id="KW-1185">Reference proteome</keyword>
<name>A0A316YKU8_9BASI</name>
<evidence type="ECO:0000313" key="2">
    <source>
        <dbReference type="EMBL" id="PWN89434.1"/>
    </source>
</evidence>
<dbReference type="AlphaFoldDB" id="A0A316YKU8"/>
<feature type="compositionally biased region" description="Acidic residues" evidence="1">
    <location>
        <begin position="51"/>
        <end position="68"/>
    </location>
</feature>
<dbReference type="EMBL" id="KZ819637">
    <property type="protein sequence ID" value="PWN89434.1"/>
    <property type="molecule type" value="Genomic_DNA"/>
</dbReference>
<dbReference type="RefSeq" id="XP_025376632.1">
    <property type="nucleotide sequence ID" value="XM_025518060.1"/>
</dbReference>
<sequence length="171" mass="18354">MAPPRLDAAEDAHELQSFLRDGSATGDAHRRHATRAATNGEPESKGKGDTYADDEDEGSSDYDEDFADETFRLRTGRPSASLDLPPGAAAALRREAGVDEDAVDDEESAHSKRQMTDDPMVIISRAVPDTDDPTLPAFTIRVALIGSFFAIIGAGISQVRDIAGLSWRLTP</sequence>
<dbReference type="GeneID" id="37039976"/>
<evidence type="ECO:0000313" key="3">
    <source>
        <dbReference type="Proteomes" id="UP000245768"/>
    </source>
</evidence>
<dbReference type="Proteomes" id="UP000245768">
    <property type="component" value="Unassembled WGS sequence"/>
</dbReference>
<reference evidence="2 3" key="1">
    <citation type="journal article" date="2018" name="Mol. Biol. Evol.">
        <title>Broad Genomic Sampling Reveals a Smut Pathogenic Ancestry of the Fungal Clade Ustilaginomycotina.</title>
        <authorList>
            <person name="Kijpornyongpan T."/>
            <person name="Mondo S.J."/>
            <person name="Barry K."/>
            <person name="Sandor L."/>
            <person name="Lee J."/>
            <person name="Lipzen A."/>
            <person name="Pangilinan J."/>
            <person name="LaButti K."/>
            <person name="Hainaut M."/>
            <person name="Henrissat B."/>
            <person name="Grigoriev I.V."/>
            <person name="Spatafora J.W."/>
            <person name="Aime M.C."/>
        </authorList>
    </citation>
    <scope>NUCLEOTIDE SEQUENCE [LARGE SCALE GENOMIC DNA]</scope>
    <source>
        <strain evidence="2 3">MCA 4198</strain>
    </source>
</reference>
<feature type="compositionally biased region" description="Acidic residues" evidence="1">
    <location>
        <begin position="98"/>
        <end position="107"/>
    </location>
</feature>
<gene>
    <name evidence="2" type="ORF">FA10DRAFT_145156</name>
</gene>
<proteinExistence type="predicted"/>
<organism evidence="2 3">
    <name type="scientific">Acaromyces ingoldii</name>
    <dbReference type="NCBI Taxonomy" id="215250"/>
    <lineage>
        <taxon>Eukaryota</taxon>
        <taxon>Fungi</taxon>
        <taxon>Dikarya</taxon>
        <taxon>Basidiomycota</taxon>
        <taxon>Ustilaginomycotina</taxon>
        <taxon>Exobasidiomycetes</taxon>
        <taxon>Exobasidiales</taxon>
        <taxon>Cryptobasidiaceae</taxon>
        <taxon>Acaromyces</taxon>
    </lineage>
</organism>